<name>A0AAE9LR21_9GAMM</name>
<evidence type="ECO:0000313" key="4">
    <source>
        <dbReference type="Proteomes" id="UP001056716"/>
    </source>
</evidence>
<evidence type="ECO:0000256" key="2">
    <source>
        <dbReference type="SAM" id="SignalP"/>
    </source>
</evidence>
<reference evidence="3" key="1">
    <citation type="submission" date="2022-06" db="EMBL/GenBank/DDBJ databases">
        <title>Isolation, identification and characterization of iprodione-degrading strains in Lhasa, Tibet.</title>
        <authorList>
            <person name="Pan H."/>
        </authorList>
    </citation>
    <scope>NUCLEOTIDE SEQUENCE</scope>
    <source>
        <strain evidence="3">Y-23</strain>
    </source>
</reference>
<dbReference type="EMBL" id="CP098732">
    <property type="protein sequence ID" value="USE82786.1"/>
    <property type="molecule type" value="Genomic_DNA"/>
</dbReference>
<accession>A0AAE9LR21</accession>
<organism evidence="3 4">
    <name type="scientific">Acinetobacter tibetensis</name>
    <dbReference type="NCBI Taxonomy" id="2943497"/>
    <lineage>
        <taxon>Bacteria</taxon>
        <taxon>Pseudomonadati</taxon>
        <taxon>Pseudomonadota</taxon>
        <taxon>Gammaproteobacteria</taxon>
        <taxon>Moraxellales</taxon>
        <taxon>Moraxellaceae</taxon>
        <taxon>Acinetobacter</taxon>
    </lineage>
</organism>
<keyword evidence="2" id="KW-0732">Signal</keyword>
<protein>
    <submittedName>
        <fullName evidence="3">Uncharacterized protein</fullName>
    </submittedName>
</protein>
<keyword evidence="4" id="KW-1185">Reference proteome</keyword>
<feature type="chain" id="PRO_5042051458" evidence="2">
    <location>
        <begin position="22"/>
        <end position="202"/>
    </location>
</feature>
<sequence>MNLTKKIVLATCGVLSVGALTACQSHPEPQEQSHRMMDGRHADRMTPEQRAEHKQMRAQHKEMFKQMKQACEGKTAGQTAQVKAGTQTIDGQCQVVFQPDQKRGHGMRMGQPPMQDDEGMMRPQRGDKLTDAQRQQMVQQYDQRLREKQAFQQAVETACKGQADGKVVQIKAGEQTLSGKCAVRFFPNQPQPNAMPTAKPAA</sequence>
<dbReference type="AlphaFoldDB" id="A0AAE9LR21"/>
<evidence type="ECO:0000256" key="1">
    <source>
        <dbReference type="SAM" id="MobiDB-lite"/>
    </source>
</evidence>
<proteinExistence type="predicted"/>
<dbReference type="RefSeq" id="WP_252219975.1">
    <property type="nucleotide sequence ID" value="NZ_CP098732.1"/>
</dbReference>
<dbReference type="Proteomes" id="UP001056716">
    <property type="component" value="Chromosome"/>
</dbReference>
<dbReference type="PROSITE" id="PS51257">
    <property type="entry name" value="PROKAR_LIPOPROTEIN"/>
    <property type="match status" value="1"/>
</dbReference>
<feature type="region of interest" description="Disordered" evidence="1">
    <location>
        <begin position="101"/>
        <end position="120"/>
    </location>
</feature>
<dbReference type="KEGG" id="atz:M5E07_13525"/>
<evidence type="ECO:0000313" key="3">
    <source>
        <dbReference type="EMBL" id="USE82786.1"/>
    </source>
</evidence>
<feature type="signal peptide" evidence="2">
    <location>
        <begin position="1"/>
        <end position="21"/>
    </location>
</feature>
<gene>
    <name evidence="3" type="ORF">M5E07_13525</name>
</gene>